<dbReference type="InterPro" id="IPR043129">
    <property type="entry name" value="ATPase_NBD"/>
</dbReference>
<proteinExistence type="predicted"/>
<gene>
    <name evidence="1" type="ORF">LE190_09905</name>
</gene>
<dbReference type="RefSeq" id="WP_225238541.1">
    <property type="nucleotide sequence ID" value="NZ_JAHYBX010000003.1"/>
</dbReference>
<organism evidence="1 2">
    <name type="scientific">Massilia hydrophila</name>
    <dbReference type="NCBI Taxonomy" id="3044279"/>
    <lineage>
        <taxon>Bacteria</taxon>
        <taxon>Pseudomonadati</taxon>
        <taxon>Pseudomonadota</taxon>
        <taxon>Betaproteobacteria</taxon>
        <taxon>Burkholderiales</taxon>
        <taxon>Oxalobacteraceae</taxon>
        <taxon>Telluria group</taxon>
        <taxon>Massilia</taxon>
    </lineage>
</organism>
<evidence type="ECO:0000313" key="1">
    <source>
        <dbReference type="EMBL" id="MCA1856239.1"/>
    </source>
</evidence>
<sequence length="315" mass="34289">MRLFRKANKKQGWLAIAVHRDGLVGAAVRRAGGGSGLPAVAGVGFLQGEADPEALARLGAELGASGFQLSHLLGNGHYQLLTVDSPNVAPDELRTAVRWRLKDMLDFHVDDATIDVFDIPVDKGAAVRPQQTMFAVAARNSVIGARQRLFEEAKLALEVIDIPEMAQRNISARLETEGRGLAMLSVAEDGALLTVSHGGELYLARRIDVPLELLTHADIERRHGGFDRIALELQRSLDHFERQFSFVSVARLLLAPSPADGLEEYLSSNLYIAVDQLDLASVFDLDAVPALADKGLQHRYFLALGAALRHEELLP</sequence>
<dbReference type="Gene3D" id="3.30.1490.300">
    <property type="match status" value="1"/>
</dbReference>
<keyword evidence="2" id="KW-1185">Reference proteome</keyword>
<dbReference type="Proteomes" id="UP001198602">
    <property type="component" value="Unassembled WGS sequence"/>
</dbReference>
<name>A0ABS7YDA3_9BURK</name>
<dbReference type="Gene3D" id="3.30.420.40">
    <property type="match status" value="2"/>
</dbReference>
<reference evidence="1 2" key="1">
    <citation type="submission" date="2021-07" db="EMBL/GenBank/DDBJ databases">
        <title>Characterization of Violacein-producing bacteria and related species.</title>
        <authorList>
            <person name="Wilson H.S."/>
            <person name="De Leon M.E."/>
        </authorList>
    </citation>
    <scope>NUCLEOTIDE SEQUENCE [LARGE SCALE GENOMIC DNA]</scope>
    <source>
        <strain evidence="1 2">HSC-2F05</strain>
    </source>
</reference>
<comment type="caution">
    <text evidence="1">The sequence shown here is derived from an EMBL/GenBank/DDBJ whole genome shotgun (WGS) entry which is preliminary data.</text>
</comment>
<protein>
    <submittedName>
        <fullName evidence="1">Agglutinin biogenesis protein MshI</fullName>
    </submittedName>
</protein>
<dbReference type="EMBL" id="JAHYBX010000003">
    <property type="protein sequence ID" value="MCA1856239.1"/>
    <property type="molecule type" value="Genomic_DNA"/>
</dbReference>
<evidence type="ECO:0000313" key="2">
    <source>
        <dbReference type="Proteomes" id="UP001198602"/>
    </source>
</evidence>
<dbReference type="SUPFAM" id="SSF53067">
    <property type="entry name" value="Actin-like ATPase domain"/>
    <property type="match status" value="1"/>
</dbReference>
<accession>A0ABS7YDA3</accession>